<keyword evidence="2" id="KW-1185">Reference proteome</keyword>
<feature type="non-terminal residue" evidence="1">
    <location>
        <position position="1"/>
    </location>
</feature>
<name>N6YQR5_THAL4</name>
<dbReference type="STRING" id="1123367.GCA_000621305_03539"/>
<dbReference type="InterPro" id="IPR036518">
    <property type="entry name" value="CobE/GbiG_C_sf"/>
</dbReference>
<protein>
    <submittedName>
        <fullName evidence="1">Uncharacterized protein</fullName>
    </submittedName>
</protein>
<organism evidence="1 2">
    <name type="scientific">Thauera linaloolentis (strain DSM 12138 / JCM 21573 / CCUG 41526 / CIP 105981 / IAM 15112 / NBRC 102519 / 47Lol)</name>
    <dbReference type="NCBI Taxonomy" id="1123367"/>
    <lineage>
        <taxon>Bacteria</taxon>
        <taxon>Pseudomonadati</taxon>
        <taxon>Pseudomonadota</taxon>
        <taxon>Betaproteobacteria</taxon>
        <taxon>Rhodocyclales</taxon>
        <taxon>Zoogloeaceae</taxon>
        <taxon>Thauera</taxon>
    </lineage>
</organism>
<sequence>AARGCGSVAEAAALAAAGQGARLLAIRHISPDRSATCAIAQGESR</sequence>
<dbReference type="EMBL" id="AMXE01000095">
    <property type="protein sequence ID" value="ENO84722.1"/>
    <property type="molecule type" value="Genomic_DNA"/>
</dbReference>
<dbReference type="Gene3D" id="3.30.420.180">
    <property type="entry name" value="CobE/GbiG C-terminal domain"/>
    <property type="match status" value="1"/>
</dbReference>
<dbReference type="SUPFAM" id="SSF159664">
    <property type="entry name" value="CobE/GbiG C-terminal domain-like"/>
    <property type="match status" value="1"/>
</dbReference>
<dbReference type="Proteomes" id="UP000013232">
    <property type="component" value="Unassembled WGS sequence"/>
</dbReference>
<gene>
    <name evidence="1" type="ORF">C666_16775</name>
</gene>
<comment type="caution">
    <text evidence="1">The sequence shown here is derived from an EMBL/GenBank/DDBJ whole genome shotgun (WGS) entry which is preliminary data.</text>
</comment>
<proteinExistence type="predicted"/>
<dbReference type="AlphaFoldDB" id="N6YQR5"/>
<evidence type="ECO:0000313" key="2">
    <source>
        <dbReference type="Proteomes" id="UP000013232"/>
    </source>
</evidence>
<accession>N6YQR5</accession>
<reference evidence="1 2" key="1">
    <citation type="submission" date="2012-09" db="EMBL/GenBank/DDBJ databases">
        <title>Draft Genome Sequences of 6 Strains from Genus Thauera.</title>
        <authorList>
            <person name="Liu B."/>
            <person name="Shapleigh J.P."/>
            <person name="Frostegard A.H."/>
        </authorList>
    </citation>
    <scope>NUCLEOTIDE SEQUENCE [LARGE SCALE GENOMIC DNA]</scope>
    <source>
        <strain evidence="2">47Lol / DSM 12138</strain>
    </source>
</reference>
<dbReference type="GO" id="GO:0009236">
    <property type="term" value="P:cobalamin biosynthetic process"/>
    <property type="evidence" value="ECO:0007669"/>
    <property type="project" value="InterPro"/>
</dbReference>
<evidence type="ECO:0000313" key="1">
    <source>
        <dbReference type="EMBL" id="ENO84722.1"/>
    </source>
</evidence>